<name>A0ABV9B358_9ACTN</name>
<proteinExistence type="predicted"/>
<accession>A0ABV9B358</accession>
<sequence length="135" mass="15078">MRRARAATSLGRSQPGIRGAHEKGGVEGQIGWFRRNHLVPVPKSRHRELREIDSDDVPDPLHPEPGGLHPWGTTTNSHRLHWYPKHGHIVVIGRAGNWEWTGAMTGFLTRQKLTCPLIPGRFPSSGFTTEASPTR</sequence>
<evidence type="ECO:0000256" key="1">
    <source>
        <dbReference type="SAM" id="MobiDB-lite"/>
    </source>
</evidence>
<feature type="region of interest" description="Disordered" evidence="1">
    <location>
        <begin position="1"/>
        <end position="26"/>
    </location>
</feature>
<evidence type="ECO:0000313" key="2">
    <source>
        <dbReference type="EMBL" id="MFC4506109.1"/>
    </source>
</evidence>
<dbReference type="Proteomes" id="UP001595839">
    <property type="component" value="Unassembled WGS sequence"/>
</dbReference>
<gene>
    <name evidence="2" type="ORF">ACFPIH_42835</name>
</gene>
<feature type="region of interest" description="Disordered" evidence="1">
    <location>
        <begin position="44"/>
        <end position="72"/>
    </location>
</feature>
<dbReference type="EMBL" id="JBHSFK010000040">
    <property type="protein sequence ID" value="MFC4506109.1"/>
    <property type="molecule type" value="Genomic_DNA"/>
</dbReference>
<dbReference type="RefSeq" id="WP_381183835.1">
    <property type="nucleotide sequence ID" value="NZ_JBHSFK010000040.1"/>
</dbReference>
<comment type="caution">
    <text evidence="2">The sequence shown here is derived from an EMBL/GenBank/DDBJ whole genome shotgun (WGS) entry which is preliminary data.</text>
</comment>
<organism evidence="2 3">
    <name type="scientific">Streptomyces vulcanius</name>
    <dbReference type="NCBI Taxonomy" id="1441876"/>
    <lineage>
        <taxon>Bacteria</taxon>
        <taxon>Bacillati</taxon>
        <taxon>Actinomycetota</taxon>
        <taxon>Actinomycetes</taxon>
        <taxon>Kitasatosporales</taxon>
        <taxon>Streptomycetaceae</taxon>
        <taxon>Streptomyces</taxon>
    </lineage>
</organism>
<keyword evidence="3" id="KW-1185">Reference proteome</keyword>
<evidence type="ECO:0000313" key="3">
    <source>
        <dbReference type="Proteomes" id="UP001595839"/>
    </source>
</evidence>
<reference evidence="3" key="1">
    <citation type="journal article" date="2019" name="Int. J. Syst. Evol. Microbiol.">
        <title>The Global Catalogue of Microorganisms (GCM) 10K type strain sequencing project: providing services to taxonomists for standard genome sequencing and annotation.</title>
        <authorList>
            <consortium name="The Broad Institute Genomics Platform"/>
            <consortium name="The Broad Institute Genome Sequencing Center for Infectious Disease"/>
            <person name="Wu L."/>
            <person name="Ma J."/>
        </authorList>
    </citation>
    <scope>NUCLEOTIDE SEQUENCE [LARGE SCALE GENOMIC DNA]</scope>
    <source>
        <strain evidence="3">CGMCC 4.7177</strain>
    </source>
</reference>
<protein>
    <submittedName>
        <fullName evidence="2">Uncharacterized protein</fullName>
    </submittedName>
</protein>